<dbReference type="Pfam" id="PF00034">
    <property type="entry name" value="Cytochrom_C"/>
    <property type="match status" value="1"/>
</dbReference>
<dbReference type="InterPro" id="IPR036909">
    <property type="entry name" value="Cyt_c-like_dom_sf"/>
</dbReference>
<evidence type="ECO:0000256" key="7">
    <source>
        <dbReference type="ARBA" id="ARBA00022692"/>
    </source>
</evidence>
<gene>
    <name evidence="22" type="primary">coxB</name>
    <name evidence="22" type="ORF">G4Y79_18920</name>
</gene>
<evidence type="ECO:0000256" key="9">
    <source>
        <dbReference type="ARBA" id="ARBA00022967"/>
    </source>
</evidence>
<keyword evidence="8 18" id="KW-0479">Metal-binding</keyword>
<reference evidence="22 23" key="1">
    <citation type="submission" date="2020-02" db="EMBL/GenBank/DDBJ databases">
        <authorList>
            <person name="Zheng R.K."/>
            <person name="Sun C.M."/>
        </authorList>
    </citation>
    <scope>NUCLEOTIDE SEQUENCE [LARGE SCALE GENOMIC DNA]</scope>
    <source>
        <strain evidence="23">rifampicinis</strain>
    </source>
</reference>
<dbReference type="InterPro" id="IPR036257">
    <property type="entry name" value="Cyt_c_oxidase_su2_TM_sf"/>
</dbReference>
<dbReference type="EMBL" id="CP062983">
    <property type="protein sequence ID" value="QPC85253.1"/>
    <property type="molecule type" value="Genomic_DNA"/>
</dbReference>
<dbReference type="Gene3D" id="1.10.287.90">
    <property type="match status" value="1"/>
</dbReference>
<dbReference type="PROSITE" id="PS00078">
    <property type="entry name" value="COX2"/>
    <property type="match status" value="1"/>
</dbReference>
<dbReference type="GO" id="GO:0005507">
    <property type="term" value="F:copper ion binding"/>
    <property type="evidence" value="ECO:0007669"/>
    <property type="project" value="InterPro"/>
</dbReference>
<dbReference type="InterPro" id="IPR034236">
    <property type="entry name" value="CuRO_CcO_Caa3_II"/>
</dbReference>
<evidence type="ECO:0000256" key="4">
    <source>
        <dbReference type="ARBA" id="ARBA00022448"/>
    </source>
</evidence>
<organism evidence="22 23">
    <name type="scientific">Phototrophicus methaneseepsis</name>
    <dbReference type="NCBI Taxonomy" id="2710758"/>
    <lineage>
        <taxon>Bacteria</taxon>
        <taxon>Bacillati</taxon>
        <taxon>Chloroflexota</taxon>
        <taxon>Candidatus Thermofontia</taxon>
        <taxon>Phototrophicales</taxon>
        <taxon>Phototrophicaceae</taxon>
        <taxon>Phototrophicus</taxon>
    </lineage>
</organism>
<dbReference type="GO" id="GO:0004129">
    <property type="term" value="F:cytochrome-c oxidase activity"/>
    <property type="evidence" value="ECO:0007669"/>
    <property type="project" value="UniProtKB-EC"/>
</dbReference>
<dbReference type="GO" id="GO:0020037">
    <property type="term" value="F:heme binding"/>
    <property type="evidence" value="ECO:0007669"/>
    <property type="project" value="InterPro"/>
</dbReference>
<feature type="domain" description="Cytochrome c" evidence="21">
    <location>
        <begin position="245"/>
        <end position="336"/>
    </location>
</feature>
<feature type="domain" description="Cytochrome oxidase subunit II copper A binding" evidence="20">
    <location>
        <begin position="122"/>
        <end position="234"/>
    </location>
</feature>
<dbReference type="KEGG" id="pmet:G4Y79_18920"/>
<accession>A0A7S8EEB4</accession>
<dbReference type="AlphaFoldDB" id="A0A7S8EEB4"/>
<feature type="transmembrane region" description="Helical" evidence="19">
    <location>
        <begin position="35"/>
        <end position="55"/>
    </location>
</feature>
<comment type="subcellular location">
    <subcellularLocation>
        <location evidence="1">Membrane</location>
        <topology evidence="1">Multi-pass membrane protein</topology>
    </subcellularLocation>
</comment>
<proteinExistence type="inferred from homology"/>
<dbReference type="Gene3D" id="2.60.40.420">
    <property type="entry name" value="Cupredoxins - blue copper proteins"/>
    <property type="match status" value="1"/>
</dbReference>
<evidence type="ECO:0000256" key="1">
    <source>
        <dbReference type="ARBA" id="ARBA00004141"/>
    </source>
</evidence>
<dbReference type="Pfam" id="PF00116">
    <property type="entry name" value="COX2"/>
    <property type="match status" value="1"/>
</dbReference>
<evidence type="ECO:0000256" key="8">
    <source>
        <dbReference type="ARBA" id="ARBA00022723"/>
    </source>
</evidence>
<evidence type="ECO:0000256" key="6">
    <source>
        <dbReference type="ARBA" id="ARBA00022660"/>
    </source>
</evidence>
<keyword evidence="13" id="KW-0186">Copper</keyword>
<evidence type="ECO:0000256" key="2">
    <source>
        <dbReference type="ARBA" id="ARBA00007866"/>
    </source>
</evidence>
<evidence type="ECO:0000313" key="23">
    <source>
        <dbReference type="Proteomes" id="UP000594468"/>
    </source>
</evidence>
<dbReference type="InterPro" id="IPR001505">
    <property type="entry name" value="Copper_CuA"/>
</dbReference>
<dbReference type="SUPFAM" id="SSF49503">
    <property type="entry name" value="Cupredoxins"/>
    <property type="match status" value="1"/>
</dbReference>
<dbReference type="Proteomes" id="UP000594468">
    <property type="component" value="Chromosome"/>
</dbReference>
<dbReference type="NCBIfam" id="TIGR02866">
    <property type="entry name" value="CoxB"/>
    <property type="match status" value="1"/>
</dbReference>
<dbReference type="SUPFAM" id="SSF46626">
    <property type="entry name" value="Cytochrome c"/>
    <property type="match status" value="1"/>
</dbReference>
<keyword evidence="4" id="KW-0813">Transport</keyword>
<feature type="transmembrane region" description="Helical" evidence="19">
    <location>
        <begin position="88"/>
        <end position="111"/>
    </location>
</feature>
<evidence type="ECO:0000256" key="16">
    <source>
        <dbReference type="ARBA" id="ARBA00031399"/>
    </source>
</evidence>
<dbReference type="PANTHER" id="PTHR22888">
    <property type="entry name" value="CYTOCHROME C OXIDASE, SUBUNIT II"/>
    <property type="match status" value="1"/>
</dbReference>
<evidence type="ECO:0000256" key="17">
    <source>
        <dbReference type="ARBA" id="ARBA00047816"/>
    </source>
</evidence>
<evidence type="ECO:0000259" key="20">
    <source>
        <dbReference type="PROSITE" id="PS50857"/>
    </source>
</evidence>
<name>A0A7S8EEB4_9CHLR</name>
<evidence type="ECO:0000256" key="11">
    <source>
        <dbReference type="ARBA" id="ARBA00022989"/>
    </source>
</evidence>
<keyword evidence="11 19" id="KW-1133">Transmembrane helix</keyword>
<keyword evidence="7 19" id="KW-0812">Transmembrane</keyword>
<evidence type="ECO:0000256" key="10">
    <source>
        <dbReference type="ARBA" id="ARBA00022982"/>
    </source>
</evidence>
<dbReference type="PROSITE" id="PS50857">
    <property type="entry name" value="COX2_CUA"/>
    <property type="match status" value="1"/>
</dbReference>
<comment type="similarity">
    <text evidence="2">Belongs to the cytochrome c oxidase subunit 2 family.</text>
</comment>
<keyword evidence="23" id="KW-1185">Reference proteome</keyword>
<dbReference type="InterPro" id="IPR014222">
    <property type="entry name" value="Cyt_c_oxidase_su2"/>
</dbReference>
<keyword evidence="6" id="KW-0679">Respiratory chain</keyword>
<evidence type="ECO:0000256" key="12">
    <source>
        <dbReference type="ARBA" id="ARBA00023004"/>
    </source>
</evidence>
<dbReference type="PANTHER" id="PTHR22888:SF9">
    <property type="entry name" value="CYTOCHROME C OXIDASE SUBUNIT 2"/>
    <property type="match status" value="1"/>
</dbReference>
<evidence type="ECO:0000259" key="21">
    <source>
        <dbReference type="PROSITE" id="PS51007"/>
    </source>
</evidence>
<keyword evidence="10" id="KW-0249">Electron transport</keyword>
<evidence type="ECO:0000256" key="15">
    <source>
        <dbReference type="ARBA" id="ARBA00024688"/>
    </source>
</evidence>
<keyword evidence="14 19" id="KW-0472">Membrane</keyword>
<dbReference type="GO" id="GO:0016020">
    <property type="term" value="C:membrane"/>
    <property type="evidence" value="ECO:0007669"/>
    <property type="project" value="UniProtKB-SubCell"/>
</dbReference>
<keyword evidence="9" id="KW-1278">Translocase</keyword>
<dbReference type="CDD" id="cd04213">
    <property type="entry name" value="CuRO_CcO_Caa3_II"/>
    <property type="match status" value="1"/>
</dbReference>
<evidence type="ECO:0000256" key="13">
    <source>
        <dbReference type="ARBA" id="ARBA00023008"/>
    </source>
</evidence>
<keyword evidence="5 18" id="KW-0349">Heme</keyword>
<sequence length="336" mass="36440">MLFLILAVSGCTASHSTLNPASSSAGKVANLSWLLFGIAAMTFTVVTLILAYVIFRNRNDRLHTISEDVNSPETPEQAAENEKRALRVVMVAGGLVPAVVLAMLMALAIVIEQGSAIASASSDTLTIQVIGHQWWWEVHYPDQGINSANEIHIPAGEPVIFRLTSDDVIHSFWIPQLGGKLDLIPGQTNTIQLQADEPGIYRGQCAEFCGLQHANMAFFVIASERDDFETWVNTQEQPAQEPEISSIEAGRQVFMGSACVYCHRIEGTNATGVIGPDLTHLASRATIGAGVLPNTRGNLAAWITNAQAIKPGNRMPPMQLDPDQLQTLLDYLETLQ</sequence>
<evidence type="ECO:0000313" key="22">
    <source>
        <dbReference type="EMBL" id="QPC85253.1"/>
    </source>
</evidence>
<evidence type="ECO:0000256" key="18">
    <source>
        <dbReference type="PROSITE-ProRule" id="PRU00433"/>
    </source>
</evidence>
<protein>
    <recommendedName>
        <fullName evidence="3">cytochrome-c oxidase</fullName>
        <ecNumber evidence="3">7.1.1.9</ecNumber>
    </recommendedName>
    <alternativeName>
        <fullName evidence="16">Cytochrome aa3 subunit 2</fullName>
    </alternativeName>
</protein>
<dbReference type="InterPro" id="IPR009056">
    <property type="entry name" value="Cyt_c-like_dom"/>
</dbReference>
<evidence type="ECO:0000256" key="14">
    <source>
        <dbReference type="ARBA" id="ARBA00023136"/>
    </source>
</evidence>
<comment type="function">
    <text evidence="15">Subunits I and II form the functional core of the enzyme complex. Electrons originating in cytochrome c are transferred via heme a and Cu(A) to the binuclear center formed by heme a3 and Cu(B).</text>
</comment>
<dbReference type="GO" id="GO:0016491">
    <property type="term" value="F:oxidoreductase activity"/>
    <property type="evidence" value="ECO:0007669"/>
    <property type="project" value="InterPro"/>
</dbReference>
<dbReference type="InterPro" id="IPR008972">
    <property type="entry name" value="Cupredoxin"/>
</dbReference>
<evidence type="ECO:0000256" key="3">
    <source>
        <dbReference type="ARBA" id="ARBA00012949"/>
    </source>
</evidence>
<comment type="catalytic activity">
    <reaction evidence="17">
        <text>4 Fe(II)-[cytochrome c] + O2 + 8 H(+)(in) = 4 Fe(III)-[cytochrome c] + 2 H2O + 4 H(+)(out)</text>
        <dbReference type="Rhea" id="RHEA:11436"/>
        <dbReference type="Rhea" id="RHEA-COMP:10350"/>
        <dbReference type="Rhea" id="RHEA-COMP:14399"/>
        <dbReference type="ChEBI" id="CHEBI:15377"/>
        <dbReference type="ChEBI" id="CHEBI:15378"/>
        <dbReference type="ChEBI" id="CHEBI:15379"/>
        <dbReference type="ChEBI" id="CHEBI:29033"/>
        <dbReference type="ChEBI" id="CHEBI:29034"/>
        <dbReference type="EC" id="7.1.1.9"/>
    </reaction>
</comment>
<dbReference type="InterPro" id="IPR045187">
    <property type="entry name" value="CcO_II"/>
</dbReference>
<evidence type="ECO:0000256" key="19">
    <source>
        <dbReference type="SAM" id="Phobius"/>
    </source>
</evidence>
<dbReference type="GO" id="GO:0042773">
    <property type="term" value="P:ATP synthesis coupled electron transport"/>
    <property type="evidence" value="ECO:0007669"/>
    <property type="project" value="TreeGrafter"/>
</dbReference>
<keyword evidence="12 18" id="KW-0408">Iron</keyword>
<dbReference type="InterPro" id="IPR002429">
    <property type="entry name" value="CcO_II-like_C"/>
</dbReference>
<evidence type="ECO:0000256" key="5">
    <source>
        <dbReference type="ARBA" id="ARBA00022617"/>
    </source>
</evidence>
<dbReference type="PROSITE" id="PS51007">
    <property type="entry name" value="CYTC"/>
    <property type="match status" value="1"/>
</dbReference>
<dbReference type="EC" id="7.1.1.9" evidence="3"/>